<name>A0A087TQY1_STEMI</name>
<dbReference type="Pfam" id="PF00002">
    <property type="entry name" value="7tm_2"/>
    <property type="match status" value="1"/>
</dbReference>
<dbReference type="PANTHER" id="PTHR45902:SF5">
    <property type="entry name" value="G-PROTEIN COUPLED RECEPTORS FAMILY 2 PROFILE 2 DOMAIN-CONTAINING PROTEIN"/>
    <property type="match status" value="1"/>
</dbReference>
<dbReference type="PROSITE" id="PS50261">
    <property type="entry name" value="G_PROTEIN_RECEP_F2_4"/>
    <property type="match status" value="1"/>
</dbReference>
<dbReference type="GO" id="GO:0016020">
    <property type="term" value="C:membrane"/>
    <property type="evidence" value="ECO:0007669"/>
    <property type="project" value="UniProtKB-SubCell"/>
</dbReference>
<keyword evidence="8" id="KW-1185">Reference proteome</keyword>
<proteinExistence type="predicted"/>
<dbReference type="AlphaFoldDB" id="A0A087TQY1"/>
<evidence type="ECO:0000313" key="8">
    <source>
        <dbReference type="Proteomes" id="UP000054359"/>
    </source>
</evidence>
<comment type="subcellular location">
    <subcellularLocation>
        <location evidence="1">Membrane</location>
        <topology evidence="1">Multi-pass membrane protein</topology>
    </subcellularLocation>
</comment>
<dbReference type="PANTHER" id="PTHR45902">
    <property type="entry name" value="LATROPHILIN RECEPTOR-LIKE PROTEIN A"/>
    <property type="match status" value="1"/>
</dbReference>
<dbReference type="InterPro" id="IPR000832">
    <property type="entry name" value="GPCR_2_secretin-like"/>
</dbReference>
<evidence type="ECO:0000313" key="7">
    <source>
        <dbReference type="EMBL" id="KFM67520.1"/>
    </source>
</evidence>
<dbReference type="InterPro" id="IPR053231">
    <property type="entry name" value="GPCR_LN-TM7"/>
</dbReference>
<dbReference type="STRING" id="407821.A0A087TQY1"/>
<dbReference type="OrthoDB" id="5959886at2759"/>
<accession>A0A087TQY1</accession>
<keyword evidence="4 5" id="KW-0472">Membrane</keyword>
<dbReference type="InterPro" id="IPR017981">
    <property type="entry name" value="GPCR_2-like_7TM"/>
</dbReference>
<dbReference type="EMBL" id="KK116360">
    <property type="protein sequence ID" value="KFM67520.1"/>
    <property type="molecule type" value="Genomic_DNA"/>
</dbReference>
<sequence>MEDFGSTENITCEKRELHTNIALLENGDALIELINTTLPSSQFCIRNRHIFICVDVWEILQKKILHHCDKVFYEAQEYKILPNGSALLYDDILENGTYEFYDDGIITCAMDYDLSIHNFSTNQHFPYKESDSNWLSNYFVKIGVYISILALLAHLVIFCIIPSLRNLPSYNLFSLSIALLLAYSNRLVAQIPDIGGVYCVIVAVLQKYFFLASFFWMNVIAFDMWRRMRRLTRMVP</sequence>
<feature type="transmembrane region" description="Helical" evidence="5">
    <location>
        <begin position="138"/>
        <end position="160"/>
    </location>
</feature>
<dbReference type="GO" id="GO:0004930">
    <property type="term" value="F:G protein-coupled receptor activity"/>
    <property type="evidence" value="ECO:0007669"/>
    <property type="project" value="InterPro"/>
</dbReference>
<keyword evidence="2 5" id="KW-0812">Transmembrane</keyword>
<dbReference type="Gene3D" id="1.20.1070.10">
    <property type="entry name" value="Rhodopsin 7-helix transmembrane proteins"/>
    <property type="match status" value="1"/>
</dbReference>
<organism evidence="7 8">
    <name type="scientific">Stegodyphus mimosarum</name>
    <name type="common">African social velvet spider</name>
    <dbReference type="NCBI Taxonomy" id="407821"/>
    <lineage>
        <taxon>Eukaryota</taxon>
        <taxon>Metazoa</taxon>
        <taxon>Ecdysozoa</taxon>
        <taxon>Arthropoda</taxon>
        <taxon>Chelicerata</taxon>
        <taxon>Arachnida</taxon>
        <taxon>Araneae</taxon>
        <taxon>Araneomorphae</taxon>
        <taxon>Entelegynae</taxon>
        <taxon>Eresoidea</taxon>
        <taxon>Eresidae</taxon>
        <taxon>Stegodyphus</taxon>
    </lineage>
</organism>
<keyword evidence="7" id="KW-0675">Receptor</keyword>
<dbReference type="Proteomes" id="UP000054359">
    <property type="component" value="Unassembled WGS sequence"/>
</dbReference>
<keyword evidence="3 5" id="KW-1133">Transmembrane helix</keyword>
<feature type="transmembrane region" description="Helical" evidence="5">
    <location>
        <begin position="195"/>
        <end position="221"/>
    </location>
</feature>
<evidence type="ECO:0000256" key="5">
    <source>
        <dbReference type="SAM" id="Phobius"/>
    </source>
</evidence>
<dbReference type="GO" id="GO:0007166">
    <property type="term" value="P:cell surface receptor signaling pathway"/>
    <property type="evidence" value="ECO:0007669"/>
    <property type="project" value="InterPro"/>
</dbReference>
<gene>
    <name evidence="7" type="ORF">X975_16929</name>
</gene>
<evidence type="ECO:0000256" key="4">
    <source>
        <dbReference type="ARBA" id="ARBA00023136"/>
    </source>
</evidence>
<evidence type="ECO:0000256" key="3">
    <source>
        <dbReference type="ARBA" id="ARBA00022989"/>
    </source>
</evidence>
<protein>
    <submittedName>
        <fullName evidence="7">G-protein coupled receptor Mth2</fullName>
    </submittedName>
</protein>
<feature type="domain" description="G-protein coupled receptors family 2 profile 2" evidence="6">
    <location>
        <begin position="136"/>
        <end position="236"/>
    </location>
</feature>
<evidence type="ECO:0000256" key="1">
    <source>
        <dbReference type="ARBA" id="ARBA00004141"/>
    </source>
</evidence>
<evidence type="ECO:0000256" key="2">
    <source>
        <dbReference type="ARBA" id="ARBA00022692"/>
    </source>
</evidence>
<feature type="non-terminal residue" evidence="7">
    <location>
        <position position="236"/>
    </location>
</feature>
<reference evidence="7 8" key="1">
    <citation type="submission" date="2013-11" db="EMBL/GenBank/DDBJ databases">
        <title>Genome sequencing of Stegodyphus mimosarum.</title>
        <authorList>
            <person name="Bechsgaard J."/>
        </authorList>
    </citation>
    <scope>NUCLEOTIDE SEQUENCE [LARGE SCALE GENOMIC DNA]</scope>
</reference>
<evidence type="ECO:0000259" key="6">
    <source>
        <dbReference type="PROSITE" id="PS50261"/>
    </source>
</evidence>